<reference evidence="1 2" key="1">
    <citation type="submission" date="2007-06" db="EMBL/GenBank/DDBJ databases">
        <title>The Genome Sequence of Coccidioides posadasii RMSCC_3488.</title>
        <authorList>
            <consortium name="Coccidioides Genome Resources Consortium"/>
            <consortium name="The Broad Institute Genome Sequencing Platform"/>
            <person name="Henn M.R."/>
            <person name="Sykes S."/>
            <person name="Young S."/>
            <person name="Jaffe D."/>
            <person name="Berlin A."/>
            <person name="Alvarez P."/>
            <person name="Butler J."/>
            <person name="Gnerre S."/>
            <person name="Grabherr M."/>
            <person name="Mauceli E."/>
            <person name="Brockman W."/>
            <person name="Kodira C."/>
            <person name="Alvarado L."/>
            <person name="Zeng Q."/>
            <person name="Crawford M."/>
            <person name="Antoine C."/>
            <person name="Devon K."/>
            <person name="Galgiani J."/>
            <person name="Orsborn K."/>
            <person name="Lewis M.L."/>
            <person name="Nusbaum C."/>
            <person name="Galagan J."/>
            <person name="Birren B."/>
        </authorList>
    </citation>
    <scope>NUCLEOTIDE SEQUENCE [LARGE SCALE GENOMIC DNA]</scope>
    <source>
        <strain evidence="1 2">RMSCC 3488</strain>
    </source>
</reference>
<dbReference type="AlphaFoldDB" id="A0A0J6F3Z0"/>
<reference evidence="2" key="3">
    <citation type="journal article" date="2010" name="Genome Res.">
        <title>Population genomic sequencing of Coccidioides fungi reveals recent hybridization and transposon control.</title>
        <authorList>
            <person name="Neafsey D.E."/>
            <person name="Barker B.M."/>
            <person name="Sharpton T.J."/>
            <person name="Stajich J.E."/>
            <person name="Park D.J."/>
            <person name="Whiston E."/>
            <person name="Hung C.-Y."/>
            <person name="McMahan C."/>
            <person name="White J."/>
            <person name="Sykes S."/>
            <person name="Heiman D."/>
            <person name="Young S."/>
            <person name="Zeng Q."/>
            <person name="Abouelleil A."/>
            <person name="Aftuck L."/>
            <person name="Bessette D."/>
            <person name="Brown A."/>
            <person name="FitzGerald M."/>
            <person name="Lui A."/>
            <person name="Macdonald J.P."/>
            <person name="Priest M."/>
            <person name="Orbach M.J."/>
            <person name="Galgiani J.N."/>
            <person name="Kirkland T.N."/>
            <person name="Cole G.T."/>
            <person name="Birren B.W."/>
            <person name="Henn M.R."/>
            <person name="Taylor J.W."/>
            <person name="Rounsley S.D."/>
        </authorList>
    </citation>
    <scope>NUCLEOTIDE SEQUENCE [LARGE SCALE GENOMIC DNA]</scope>
    <source>
        <strain evidence="2">RMSCC 3488</strain>
    </source>
</reference>
<dbReference type="VEuPathDB" id="FungiDB:CPAG_00023"/>
<accession>A0A0J6F3Z0</accession>
<dbReference type="Proteomes" id="UP000054567">
    <property type="component" value="Unassembled WGS sequence"/>
</dbReference>
<reference evidence="2" key="2">
    <citation type="journal article" date="2009" name="Genome Res.">
        <title>Comparative genomic analyses of the human fungal pathogens Coccidioides and their relatives.</title>
        <authorList>
            <person name="Sharpton T.J."/>
            <person name="Stajich J.E."/>
            <person name="Rounsley S.D."/>
            <person name="Gardner M.J."/>
            <person name="Wortman J.R."/>
            <person name="Jordar V.S."/>
            <person name="Maiti R."/>
            <person name="Kodira C.D."/>
            <person name="Neafsey D.E."/>
            <person name="Zeng Q."/>
            <person name="Hung C.-Y."/>
            <person name="McMahan C."/>
            <person name="Muszewska A."/>
            <person name="Grynberg M."/>
            <person name="Mandel M.A."/>
            <person name="Kellner E.M."/>
            <person name="Barker B.M."/>
            <person name="Galgiani J.N."/>
            <person name="Orbach M.J."/>
            <person name="Kirkland T.N."/>
            <person name="Cole G.T."/>
            <person name="Henn M.R."/>
            <person name="Birren B.W."/>
            <person name="Taylor J.W."/>
        </authorList>
    </citation>
    <scope>NUCLEOTIDE SEQUENCE [LARGE SCALE GENOMIC DNA]</scope>
    <source>
        <strain evidence="2">RMSCC 3488</strain>
    </source>
</reference>
<protein>
    <submittedName>
        <fullName evidence="1">Uncharacterized protein</fullName>
    </submittedName>
</protein>
<dbReference type="EMBL" id="DS268109">
    <property type="protein sequence ID" value="KMM63669.1"/>
    <property type="molecule type" value="Genomic_DNA"/>
</dbReference>
<evidence type="ECO:0000313" key="1">
    <source>
        <dbReference type="EMBL" id="KMM63669.1"/>
    </source>
</evidence>
<evidence type="ECO:0000313" key="2">
    <source>
        <dbReference type="Proteomes" id="UP000054567"/>
    </source>
</evidence>
<gene>
    <name evidence="1" type="ORF">CPAG_00023</name>
</gene>
<sequence>MMLRTWREWMELTGQPQSSCPVTFGADELASHVAEGKSWEDHRDLFGALGVPSDGWVHLEDFEAKVETMRNLTPRVTRMA</sequence>
<name>A0A0J6F3Z0_COCPO</name>
<organism evidence="1 2">
    <name type="scientific">Coccidioides posadasii RMSCC 3488</name>
    <dbReference type="NCBI Taxonomy" id="454284"/>
    <lineage>
        <taxon>Eukaryota</taxon>
        <taxon>Fungi</taxon>
        <taxon>Dikarya</taxon>
        <taxon>Ascomycota</taxon>
        <taxon>Pezizomycotina</taxon>
        <taxon>Eurotiomycetes</taxon>
        <taxon>Eurotiomycetidae</taxon>
        <taxon>Onygenales</taxon>
        <taxon>Onygenaceae</taxon>
        <taxon>Coccidioides</taxon>
    </lineage>
</organism>
<proteinExistence type="predicted"/>